<sequence>MSPAGQSPDRRPPREESGGRWLWRAALGRHWKMAGLALITMAVEGAALGALAKLIQPMFDQVLVGGDTGALALVAGGVLGVFLLRAAATLGQRLAMTQVSERVMAELRGKLFAHLMSLDMAFHHGHPPGNLIERVQGDVTQLGASVQQLATGLGRDVIAVLVLFGVALSVDWRWTVVALAGTPLLVLPAILAQRYVRRRVREAREAAGNMSTRLDEALHGIAQVKLGGLEGYQIARFGRANAEKARAALRAAGGQAAIPGLLDIMSGIGFFLVLWFAGRQIIAGERTVGEFMSFFAAISLAFEPLRRLGNLSGLWQAASASIDRVRELFSTEPTIRDRPEPVPGAPLPEGAPEIRFEEVSLSYGDMPALSSVSFTAEAGKTTALVGASGAGKSTIFNVLTRLVEPQGGRVLLGGTDVTALPLAELRRLFAVVTQEALLFDETIHENIALGRDVPQAELAEVLEAAHVASFLPRLSHGLQTQAGPRGSALSGGQRQRIAIARALLRDAPVLLLDEATSALDTGTEALVQEAVERLSAGRTTLVIAHRLSTVRGADRIVVMHDGRVVDEGTHEALLERGGRYADLYAMQFAEDTP</sequence>
<evidence type="ECO:0000313" key="13">
    <source>
        <dbReference type="Proteomes" id="UP000474757"/>
    </source>
</evidence>
<protein>
    <submittedName>
        <fullName evidence="12">ABC transporter ATP-binding protein</fullName>
    </submittedName>
</protein>
<keyword evidence="6 12" id="KW-0067">ATP-binding</keyword>
<evidence type="ECO:0000256" key="5">
    <source>
        <dbReference type="ARBA" id="ARBA00022741"/>
    </source>
</evidence>
<dbReference type="InterPro" id="IPR003439">
    <property type="entry name" value="ABC_transporter-like_ATP-bd"/>
</dbReference>
<feature type="domain" description="ABC transporter" evidence="10">
    <location>
        <begin position="354"/>
        <end position="586"/>
    </location>
</feature>
<dbReference type="PROSITE" id="PS00211">
    <property type="entry name" value="ABC_TRANSPORTER_1"/>
    <property type="match status" value="1"/>
</dbReference>
<evidence type="ECO:0000256" key="3">
    <source>
        <dbReference type="ARBA" id="ARBA00022475"/>
    </source>
</evidence>
<evidence type="ECO:0000259" key="11">
    <source>
        <dbReference type="PROSITE" id="PS50929"/>
    </source>
</evidence>
<evidence type="ECO:0000256" key="6">
    <source>
        <dbReference type="ARBA" id="ARBA00022840"/>
    </source>
</evidence>
<dbReference type="InterPro" id="IPR003593">
    <property type="entry name" value="AAA+_ATPase"/>
</dbReference>
<evidence type="ECO:0000256" key="4">
    <source>
        <dbReference type="ARBA" id="ARBA00022692"/>
    </source>
</evidence>
<evidence type="ECO:0000313" key="12">
    <source>
        <dbReference type="EMBL" id="NDV01403.1"/>
    </source>
</evidence>
<dbReference type="InterPro" id="IPR027417">
    <property type="entry name" value="P-loop_NTPase"/>
</dbReference>
<evidence type="ECO:0000256" key="9">
    <source>
        <dbReference type="SAM" id="Phobius"/>
    </source>
</evidence>
<evidence type="ECO:0000256" key="2">
    <source>
        <dbReference type="ARBA" id="ARBA00022448"/>
    </source>
</evidence>
<organism evidence="12 13">
    <name type="scientific">Pseudoroseicyclus tamaricis</name>
    <dbReference type="NCBI Taxonomy" id="2705421"/>
    <lineage>
        <taxon>Bacteria</taxon>
        <taxon>Pseudomonadati</taxon>
        <taxon>Pseudomonadota</taxon>
        <taxon>Alphaproteobacteria</taxon>
        <taxon>Rhodobacterales</taxon>
        <taxon>Paracoccaceae</taxon>
        <taxon>Pseudoroseicyclus</taxon>
    </lineage>
</organism>
<dbReference type="PANTHER" id="PTHR24221:SF654">
    <property type="entry name" value="ATP-BINDING CASSETTE SUB-FAMILY B MEMBER 6"/>
    <property type="match status" value="1"/>
</dbReference>
<dbReference type="Pfam" id="PF00664">
    <property type="entry name" value="ABC_membrane"/>
    <property type="match status" value="1"/>
</dbReference>
<dbReference type="Proteomes" id="UP000474757">
    <property type="component" value="Unassembled WGS sequence"/>
</dbReference>
<dbReference type="CDD" id="cd18552">
    <property type="entry name" value="ABC_6TM_MsbA_like"/>
    <property type="match status" value="1"/>
</dbReference>
<dbReference type="Pfam" id="PF00005">
    <property type="entry name" value="ABC_tran"/>
    <property type="match status" value="1"/>
</dbReference>
<dbReference type="InterPro" id="IPR036640">
    <property type="entry name" value="ABC1_TM_sf"/>
</dbReference>
<keyword evidence="4 9" id="KW-0812">Transmembrane</keyword>
<dbReference type="PROSITE" id="PS50893">
    <property type="entry name" value="ABC_TRANSPORTER_2"/>
    <property type="match status" value="1"/>
</dbReference>
<dbReference type="Gene3D" id="1.20.1560.10">
    <property type="entry name" value="ABC transporter type 1, transmembrane domain"/>
    <property type="match status" value="1"/>
</dbReference>
<keyword evidence="8 9" id="KW-0472">Membrane</keyword>
<keyword evidence="13" id="KW-1185">Reference proteome</keyword>
<dbReference type="InterPro" id="IPR011527">
    <property type="entry name" value="ABC1_TM_dom"/>
</dbReference>
<keyword evidence="5" id="KW-0547">Nucleotide-binding</keyword>
<dbReference type="GO" id="GO:0034040">
    <property type="term" value="F:ATPase-coupled lipid transmembrane transporter activity"/>
    <property type="evidence" value="ECO:0007669"/>
    <property type="project" value="TreeGrafter"/>
</dbReference>
<dbReference type="Gene3D" id="3.40.50.300">
    <property type="entry name" value="P-loop containing nucleotide triphosphate hydrolases"/>
    <property type="match status" value="1"/>
</dbReference>
<keyword evidence="3" id="KW-1003">Cell membrane</keyword>
<dbReference type="GO" id="GO:0016887">
    <property type="term" value="F:ATP hydrolysis activity"/>
    <property type="evidence" value="ECO:0007669"/>
    <property type="project" value="InterPro"/>
</dbReference>
<accession>A0A6B2JJ14</accession>
<evidence type="ECO:0000256" key="8">
    <source>
        <dbReference type="ARBA" id="ARBA00023136"/>
    </source>
</evidence>
<dbReference type="PROSITE" id="PS50929">
    <property type="entry name" value="ABC_TM1F"/>
    <property type="match status" value="1"/>
</dbReference>
<dbReference type="SMART" id="SM00382">
    <property type="entry name" value="AAA"/>
    <property type="match status" value="1"/>
</dbReference>
<keyword evidence="2" id="KW-0813">Transport</keyword>
<evidence type="ECO:0000256" key="1">
    <source>
        <dbReference type="ARBA" id="ARBA00004651"/>
    </source>
</evidence>
<dbReference type="SUPFAM" id="SSF52540">
    <property type="entry name" value="P-loop containing nucleoside triphosphate hydrolases"/>
    <property type="match status" value="1"/>
</dbReference>
<dbReference type="PANTHER" id="PTHR24221">
    <property type="entry name" value="ATP-BINDING CASSETTE SUB-FAMILY B"/>
    <property type="match status" value="1"/>
</dbReference>
<feature type="transmembrane region" description="Helical" evidence="9">
    <location>
        <begin position="256"/>
        <end position="277"/>
    </location>
</feature>
<dbReference type="EMBL" id="JAAGAB010000002">
    <property type="protein sequence ID" value="NDV01403.1"/>
    <property type="molecule type" value="Genomic_DNA"/>
</dbReference>
<feature type="transmembrane region" description="Helical" evidence="9">
    <location>
        <begin position="176"/>
        <end position="196"/>
    </location>
</feature>
<dbReference type="GO" id="GO:0005524">
    <property type="term" value="F:ATP binding"/>
    <property type="evidence" value="ECO:0007669"/>
    <property type="project" value="UniProtKB-KW"/>
</dbReference>
<evidence type="ECO:0000256" key="7">
    <source>
        <dbReference type="ARBA" id="ARBA00022989"/>
    </source>
</evidence>
<dbReference type="FunFam" id="3.40.50.300:FF:000221">
    <property type="entry name" value="Multidrug ABC transporter ATP-binding protein"/>
    <property type="match status" value="1"/>
</dbReference>
<gene>
    <name evidence="12" type="ORF">GZA08_10545</name>
</gene>
<feature type="domain" description="ABC transmembrane type-1" evidence="11">
    <location>
        <begin position="36"/>
        <end position="317"/>
    </location>
</feature>
<dbReference type="AlphaFoldDB" id="A0A6B2JJ14"/>
<evidence type="ECO:0000259" key="10">
    <source>
        <dbReference type="PROSITE" id="PS50893"/>
    </source>
</evidence>
<comment type="caution">
    <text evidence="12">The sequence shown here is derived from an EMBL/GenBank/DDBJ whole genome shotgun (WGS) entry which is preliminary data.</text>
</comment>
<dbReference type="SUPFAM" id="SSF90123">
    <property type="entry name" value="ABC transporter transmembrane region"/>
    <property type="match status" value="1"/>
</dbReference>
<keyword evidence="7 9" id="KW-1133">Transmembrane helix</keyword>
<dbReference type="InterPro" id="IPR017871">
    <property type="entry name" value="ABC_transporter-like_CS"/>
</dbReference>
<dbReference type="GO" id="GO:0140359">
    <property type="term" value="F:ABC-type transporter activity"/>
    <property type="evidence" value="ECO:0007669"/>
    <property type="project" value="InterPro"/>
</dbReference>
<name>A0A6B2JJ14_9RHOB</name>
<comment type="subcellular location">
    <subcellularLocation>
        <location evidence="1">Cell membrane</location>
        <topology evidence="1">Multi-pass membrane protein</topology>
    </subcellularLocation>
</comment>
<proteinExistence type="predicted"/>
<feature type="transmembrane region" description="Helical" evidence="9">
    <location>
        <begin position="68"/>
        <end position="88"/>
    </location>
</feature>
<dbReference type="RefSeq" id="WP_163893219.1">
    <property type="nucleotide sequence ID" value="NZ_JAAFYS010000002.1"/>
</dbReference>
<feature type="transmembrane region" description="Helical" evidence="9">
    <location>
        <begin position="34"/>
        <end position="56"/>
    </location>
</feature>
<reference evidence="12 13" key="1">
    <citation type="submission" date="2020-02" db="EMBL/GenBank/DDBJ databases">
        <title>Pseudoroseicyclus tamarix, sp. nov., isolated from offshore sediment of a Tamarix chinensis forest.</title>
        <authorList>
            <person name="Gai Y."/>
        </authorList>
    </citation>
    <scope>NUCLEOTIDE SEQUENCE [LARGE SCALE GENOMIC DNA]</scope>
    <source>
        <strain evidence="12 13">CLL3-39</strain>
    </source>
</reference>
<dbReference type="InterPro" id="IPR039421">
    <property type="entry name" value="Type_1_exporter"/>
</dbReference>
<dbReference type="GO" id="GO:0005886">
    <property type="term" value="C:plasma membrane"/>
    <property type="evidence" value="ECO:0007669"/>
    <property type="project" value="UniProtKB-SubCell"/>
</dbReference>